<dbReference type="InterPro" id="IPR036291">
    <property type="entry name" value="NAD(P)-bd_dom_sf"/>
</dbReference>
<organism evidence="3 4">
    <name type="scientific">Neoarthrinium moseri</name>
    <dbReference type="NCBI Taxonomy" id="1658444"/>
    <lineage>
        <taxon>Eukaryota</taxon>
        <taxon>Fungi</taxon>
        <taxon>Dikarya</taxon>
        <taxon>Ascomycota</taxon>
        <taxon>Pezizomycotina</taxon>
        <taxon>Sordariomycetes</taxon>
        <taxon>Xylariomycetidae</taxon>
        <taxon>Amphisphaeriales</taxon>
        <taxon>Apiosporaceae</taxon>
        <taxon>Neoarthrinium</taxon>
    </lineage>
</organism>
<dbReference type="InterPro" id="IPR051606">
    <property type="entry name" value="Polyketide_Oxido-like"/>
</dbReference>
<dbReference type="Pfam" id="PF13460">
    <property type="entry name" value="NAD_binding_10"/>
    <property type="match status" value="1"/>
</dbReference>
<dbReference type="SUPFAM" id="SSF51735">
    <property type="entry name" value="NAD(P)-binding Rossmann-fold domains"/>
    <property type="match status" value="1"/>
</dbReference>
<dbReference type="AlphaFoldDB" id="A0A9P9W8E3"/>
<comment type="similarity">
    <text evidence="1">Belongs to the avfA family.</text>
</comment>
<dbReference type="InterPro" id="IPR016040">
    <property type="entry name" value="NAD(P)-bd_dom"/>
</dbReference>
<dbReference type="OrthoDB" id="10250730at2759"/>
<dbReference type="Gene3D" id="3.40.50.720">
    <property type="entry name" value="NAD(P)-binding Rossmann-like Domain"/>
    <property type="match status" value="1"/>
</dbReference>
<dbReference type="EMBL" id="JAFIMR010000073">
    <property type="protein sequence ID" value="KAI1849876.1"/>
    <property type="molecule type" value="Genomic_DNA"/>
</dbReference>
<proteinExistence type="inferred from homology"/>
<sequence>MKNFSSILLSLSRKSCFTAMATPKKLKVAVLGPSGQCGQCVVNELLSRNHDVVGLSRNPPKTWTSTTNTGSYTAESVDVFDDSSLARAFSKGYDAIVCSYAPPLGDFSKLYQLGVEGHAKIKTALLASDHKGPFVVIGGAGSLHCADRRQLVDQPDFAFGWWYTWPSQHVEYMRVRASDHGATFFSRFIGGFAWARQTVEKTGLLSTVLRPFARLYLRWAKKFLTSNETISLITQSRIALRLWQGVTEKPWTFLSPPGQLRDKGVRTGQYRVYVDTAEDPAVEATERGIYNEDMAVAIVDEVEKNQLNWKHWTCTGPIDLGRW</sequence>
<evidence type="ECO:0000313" key="4">
    <source>
        <dbReference type="Proteomes" id="UP000829685"/>
    </source>
</evidence>
<gene>
    <name evidence="3" type="ORF">JX265_013523</name>
</gene>
<dbReference type="PANTHER" id="PTHR43355:SF2">
    <property type="entry name" value="FLAVIN REDUCTASE (NADPH)"/>
    <property type="match status" value="1"/>
</dbReference>
<reference evidence="3" key="1">
    <citation type="submission" date="2021-03" db="EMBL/GenBank/DDBJ databases">
        <title>Revisited historic fungal species revealed as producer of novel bioactive compounds through whole genome sequencing and comparative genomics.</title>
        <authorList>
            <person name="Vignolle G.A."/>
            <person name="Hochenegger N."/>
            <person name="Mach R.L."/>
            <person name="Mach-Aigner A.R."/>
            <person name="Javad Rahimi M."/>
            <person name="Salim K.A."/>
            <person name="Chan C.M."/>
            <person name="Lim L.B.L."/>
            <person name="Cai F."/>
            <person name="Druzhinina I.S."/>
            <person name="U'Ren J.M."/>
            <person name="Derntl C."/>
        </authorList>
    </citation>
    <scope>NUCLEOTIDE SEQUENCE</scope>
    <source>
        <strain evidence="3">TUCIM 5799</strain>
    </source>
</reference>
<dbReference type="GO" id="GO:0016646">
    <property type="term" value="F:oxidoreductase activity, acting on the CH-NH group of donors, NAD or NADP as acceptor"/>
    <property type="evidence" value="ECO:0007669"/>
    <property type="project" value="TreeGrafter"/>
</dbReference>
<feature type="domain" description="NAD(P)-binding" evidence="2">
    <location>
        <begin position="32"/>
        <end position="144"/>
    </location>
</feature>
<evidence type="ECO:0000256" key="1">
    <source>
        <dbReference type="ARBA" id="ARBA00038376"/>
    </source>
</evidence>
<comment type="caution">
    <text evidence="3">The sequence shown here is derived from an EMBL/GenBank/DDBJ whole genome shotgun (WGS) entry which is preliminary data.</text>
</comment>
<dbReference type="PANTHER" id="PTHR43355">
    <property type="entry name" value="FLAVIN REDUCTASE (NADPH)"/>
    <property type="match status" value="1"/>
</dbReference>
<accession>A0A9P9W8E3</accession>
<evidence type="ECO:0000259" key="2">
    <source>
        <dbReference type="Pfam" id="PF13460"/>
    </source>
</evidence>
<keyword evidence="4" id="KW-1185">Reference proteome</keyword>
<dbReference type="Proteomes" id="UP000829685">
    <property type="component" value="Unassembled WGS sequence"/>
</dbReference>
<evidence type="ECO:0000313" key="3">
    <source>
        <dbReference type="EMBL" id="KAI1849876.1"/>
    </source>
</evidence>
<protein>
    <recommendedName>
        <fullName evidence="2">NAD(P)-binding domain-containing protein</fullName>
    </recommendedName>
</protein>
<name>A0A9P9W8E3_9PEZI</name>